<protein>
    <recommendedName>
        <fullName evidence="1">Translation initiation factor 5A-like N-terminal domain-containing protein</fullName>
    </recommendedName>
</protein>
<name>A0A7I3ZRF2_PHYPA</name>
<dbReference type="EMBL" id="ABEU02000012">
    <property type="status" value="NOT_ANNOTATED_CDS"/>
    <property type="molecule type" value="Genomic_DNA"/>
</dbReference>
<reference evidence="2" key="3">
    <citation type="submission" date="2020-12" db="UniProtKB">
        <authorList>
            <consortium name="EnsemblPlants"/>
        </authorList>
    </citation>
    <scope>IDENTIFICATION</scope>
</reference>
<sequence length="86" mass="10021">MIIKVLTLNNRKHGHAKCHLLAIDILTKKKFKHIIPSSHNCDLFHMSCINFQFIDIFENRFLFFFIVNGITKDNLCLSIDKACLCI</sequence>
<dbReference type="AlphaFoldDB" id="A0A7I3ZRF2"/>
<evidence type="ECO:0000313" key="3">
    <source>
        <dbReference type="Proteomes" id="UP000006727"/>
    </source>
</evidence>
<dbReference type="Pfam" id="PF21485">
    <property type="entry name" value="IF5A-like_N"/>
    <property type="match status" value="1"/>
</dbReference>
<feature type="domain" description="Translation initiation factor 5A-like N-terminal" evidence="1">
    <location>
        <begin position="3"/>
        <end position="39"/>
    </location>
</feature>
<dbReference type="SUPFAM" id="SSF50104">
    <property type="entry name" value="Translation proteins SH3-like domain"/>
    <property type="match status" value="1"/>
</dbReference>
<dbReference type="PANTHER" id="PTHR11673">
    <property type="entry name" value="TRANSLATION INITIATION FACTOR 5A FAMILY MEMBER"/>
    <property type="match status" value="1"/>
</dbReference>
<dbReference type="EnsemblPlants" id="Pp3c12_3540V3.2">
    <property type="protein sequence ID" value="PAC:32972691.CDS.1"/>
    <property type="gene ID" value="Pp3c12_3540"/>
</dbReference>
<dbReference type="Gene3D" id="2.30.30.30">
    <property type="match status" value="1"/>
</dbReference>
<dbReference type="Gramene" id="Pp3c12_3540V3.2">
    <property type="protein sequence ID" value="PAC:32972691.CDS.1"/>
    <property type="gene ID" value="Pp3c12_3540"/>
</dbReference>
<dbReference type="Proteomes" id="UP000006727">
    <property type="component" value="Chromosome 12"/>
</dbReference>
<dbReference type="InterPro" id="IPR014722">
    <property type="entry name" value="Rib_uL2_dom2"/>
</dbReference>
<evidence type="ECO:0000259" key="1">
    <source>
        <dbReference type="Pfam" id="PF21485"/>
    </source>
</evidence>
<dbReference type="InterPro" id="IPR048670">
    <property type="entry name" value="IF5A-like_N"/>
</dbReference>
<dbReference type="GO" id="GO:0045901">
    <property type="term" value="P:positive regulation of translational elongation"/>
    <property type="evidence" value="ECO:0007669"/>
    <property type="project" value="InterPro"/>
</dbReference>
<keyword evidence="3" id="KW-1185">Reference proteome</keyword>
<dbReference type="GO" id="GO:0003746">
    <property type="term" value="F:translation elongation factor activity"/>
    <property type="evidence" value="ECO:0007669"/>
    <property type="project" value="InterPro"/>
</dbReference>
<dbReference type="GO" id="GO:0003723">
    <property type="term" value="F:RNA binding"/>
    <property type="evidence" value="ECO:0007669"/>
    <property type="project" value="InterPro"/>
</dbReference>
<dbReference type="InterPro" id="IPR001884">
    <property type="entry name" value="IF5A-like"/>
</dbReference>
<reference evidence="2 3" key="2">
    <citation type="journal article" date="2018" name="Plant J.">
        <title>The Physcomitrella patens chromosome-scale assembly reveals moss genome structure and evolution.</title>
        <authorList>
            <person name="Lang D."/>
            <person name="Ullrich K.K."/>
            <person name="Murat F."/>
            <person name="Fuchs J."/>
            <person name="Jenkins J."/>
            <person name="Haas F.B."/>
            <person name="Piednoel M."/>
            <person name="Gundlach H."/>
            <person name="Van Bel M."/>
            <person name="Meyberg R."/>
            <person name="Vives C."/>
            <person name="Morata J."/>
            <person name="Symeonidi A."/>
            <person name="Hiss M."/>
            <person name="Muchero W."/>
            <person name="Kamisugi Y."/>
            <person name="Saleh O."/>
            <person name="Blanc G."/>
            <person name="Decker E.L."/>
            <person name="van Gessel N."/>
            <person name="Grimwood J."/>
            <person name="Hayes R.D."/>
            <person name="Graham S.W."/>
            <person name="Gunter L.E."/>
            <person name="McDaniel S.F."/>
            <person name="Hoernstein S.N.W."/>
            <person name="Larsson A."/>
            <person name="Li F.W."/>
            <person name="Perroud P.F."/>
            <person name="Phillips J."/>
            <person name="Ranjan P."/>
            <person name="Rokshar D.S."/>
            <person name="Rothfels C.J."/>
            <person name="Schneider L."/>
            <person name="Shu S."/>
            <person name="Stevenson D.W."/>
            <person name="Thummler F."/>
            <person name="Tillich M."/>
            <person name="Villarreal Aguilar J.C."/>
            <person name="Widiez T."/>
            <person name="Wong G.K."/>
            <person name="Wymore A."/>
            <person name="Zhang Y."/>
            <person name="Zimmer A.D."/>
            <person name="Quatrano R.S."/>
            <person name="Mayer K.F.X."/>
            <person name="Goodstein D."/>
            <person name="Casacuberta J.M."/>
            <person name="Vandepoele K."/>
            <person name="Reski R."/>
            <person name="Cuming A.C."/>
            <person name="Tuskan G.A."/>
            <person name="Maumus F."/>
            <person name="Salse J."/>
            <person name="Schmutz J."/>
            <person name="Rensing S.A."/>
        </authorList>
    </citation>
    <scope>NUCLEOTIDE SEQUENCE [LARGE SCALE GENOMIC DNA]</scope>
    <source>
        <strain evidence="2 3">cv. Gransden 2004</strain>
    </source>
</reference>
<accession>A0A7I3ZRF2</accession>
<dbReference type="OMA" id="MCAMNEE"/>
<dbReference type="InterPro" id="IPR008991">
    <property type="entry name" value="Translation_prot_SH3-like_sf"/>
</dbReference>
<proteinExistence type="predicted"/>
<dbReference type="GO" id="GO:0043022">
    <property type="term" value="F:ribosome binding"/>
    <property type="evidence" value="ECO:0007669"/>
    <property type="project" value="InterPro"/>
</dbReference>
<evidence type="ECO:0000313" key="2">
    <source>
        <dbReference type="EnsemblPlants" id="PAC:32972691.CDS.1"/>
    </source>
</evidence>
<reference evidence="2 3" key="1">
    <citation type="journal article" date="2008" name="Science">
        <title>The Physcomitrella genome reveals evolutionary insights into the conquest of land by plants.</title>
        <authorList>
            <person name="Rensing S."/>
            <person name="Lang D."/>
            <person name="Zimmer A."/>
            <person name="Terry A."/>
            <person name="Salamov A."/>
            <person name="Shapiro H."/>
            <person name="Nishiyama T."/>
            <person name="Perroud P.-F."/>
            <person name="Lindquist E."/>
            <person name="Kamisugi Y."/>
            <person name="Tanahashi T."/>
            <person name="Sakakibara K."/>
            <person name="Fujita T."/>
            <person name="Oishi K."/>
            <person name="Shin-I T."/>
            <person name="Kuroki Y."/>
            <person name="Toyoda A."/>
            <person name="Suzuki Y."/>
            <person name="Hashimoto A."/>
            <person name="Yamaguchi K."/>
            <person name="Sugano A."/>
            <person name="Kohara Y."/>
            <person name="Fujiyama A."/>
            <person name="Anterola A."/>
            <person name="Aoki S."/>
            <person name="Ashton N."/>
            <person name="Barbazuk W.B."/>
            <person name="Barker E."/>
            <person name="Bennetzen J."/>
            <person name="Bezanilla M."/>
            <person name="Blankenship R."/>
            <person name="Cho S.H."/>
            <person name="Dutcher S."/>
            <person name="Estelle M."/>
            <person name="Fawcett J.A."/>
            <person name="Gundlach H."/>
            <person name="Hanada K."/>
            <person name="Heyl A."/>
            <person name="Hicks K.A."/>
            <person name="Hugh J."/>
            <person name="Lohr M."/>
            <person name="Mayer K."/>
            <person name="Melkozernov A."/>
            <person name="Murata T."/>
            <person name="Nelson D."/>
            <person name="Pils B."/>
            <person name="Prigge M."/>
            <person name="Reiss B."/>
            <person name="Renner T."/>
            <person name="Rombauts S."/>
            <person name="Rushton P."/>
            <person name="Sanderfoot A."/>
            <person name="Schween G."/>
            <person name="Shiu S.-H."/>
            <person name="Stueber K."/>
            <person name="Theodoulou F.L."/>
            <person name="Tu H."/>
            <person name="Van de Peer Y."/>
            <person name="Verrier P.J."/>
            <person name="Waters E."/>
            <person name="Wood A."/>
            <person name="Yang L."/>
            <person name="Cove D."/>
            <person name="Cuming A."/>
            <person name="Hasebe M."/>
            <person name="Lucas S."/>
            <person name="Mishler D.B."/>
            <person name="Reski R."/>
            <person name="Grigoriev I."/>
            <person name="Quatrano R.S."/>
            <person name="Boore J.L."/>
        </authorList>
    </citation>
    <scope>NUCLEOTIDE SEQUENCE [LARGE SCALE GENOMIC DNA]</scope>
    <source>
        <strain evidence="2 3">cv. Gransden 2004</strain>
    </source>
</reference>
<organism evidence="2 3">
    <name type="scientific">Physcomitrium patens</name>
    <name type="common">Spreading-leaved earth moss</name>
    <name type="synonym">Physcomitrella patens</name>
    <dbReference type="NCBI Taxonomy" id="3218"/>
    <lineage>
        <taxon>Eukaryota</taxon>
        <taxon>Viridiplantae</taxon>
        <taxon>Streptophyta</taxon>
        <taxon>Embryophyta</taxon>
        <taxon>Bryophyta</taxon>
        <taxon>Bryophytina</taxon>
        <taxon>Bryopsida</taxon>
        <taxon>Funariidae</taxon>
        <taxon>Funariales</taxon>
        <taxon>Funariaceae</taxon>
        <taxon>Physcomitrium</taxon>
    </lineage>
</organism>